<protein>
    <submittedName>
        <fullName evidence="3">Uncharacterized protein</fullName>
    </submittedName>
</protein>
<dbReference type="InParanoid" id="A0A6I8V473"/>
<keyword evidence="1" id="KW-0472">Membrane</keyword>
<accession>A0A6I8V473</accession>
<name>A0A6I8V473_DROPS</name>
<dbReference type="KEGG" id="dpo:6898355"/>
<keyword evidence="1" id="KW-0812">Transmembrane</keyword>
<feature type="transmembrane region" description="Helical" evidence="1">
    <location>
        <begin position="12"/>
        <end position="30"/>
    </location>
</feature>
<dbReference type="AlphaFoldDB" id="A0A6I8V473"/>
<feature type="transmembrane region" description="Helical" evidence="1">
    <location>
        <begin position="98"/>
        <end position="122"/>
    </location>
</feature>
<dbReference type="Proteomes" id="UP000001819">
    <property type="component" value="Chromosome 3"/>
</dbReference>
<dbReference type="RefSeq" id="XP_002138408.2">
    <property type="nucleotide sequence ID" value="XM_002138372.3"/>
</dbReference>
<keyword evidence="2" id="KW-1185">Reference proteome</keyword>
<evidence type="ECO:0000313" key="3">
    <source>
        <dbReference type="RefSeq" id="XP_002138408.2"/>
    </source>
</evidence>
<proteinExistence type="predicted"/>
<feature type="transmembrane region" description="Helical" evidence="1">
    <location>
        <begin position="36"/>
        <end position="56"/>
    </location>
</feature>
<feature type="transmembrane region" description="Helical" evidence="1">
    <location>
        <begin position="68"/>
        <end position="86"/>
    </location>
</feature>
<reference evidence="2" key="1">
    <citation type="submission" date="2024-06" db="UniProtKB">
        <authorList>
            <consortium name="RefSeq"/>
        </authorList>
    </citation>
    <scope>NUCLEOTIDE SEQUENCE [LARGE SCALE GENOMIC DNA]</scope>
    <source>
        <strain evidence="2">MV2-25</strain>
    </source>
</reference>
<sequence>MRAIFNSRFVQFTIGLMGIIVSSATMGIPYNLQTKVLAIVRALELTASGLLIFGLMKKRDLHKSKIMMIWLISTLLFVAGLFYNMFEGFWMFYRIDVATSIIVTASLLGAAAVLSGMMYVVYSGYERLVDGTDEQILTA</sequence>
<evidence type="ECO:0000256" key="1">
    <source>
        <dbReference type="SAM" id="Phobius"/>
    </source>
</evidence>
<keyword evidence="1" id="KW-1133">Transmembrane helix</keyword>
<evidence type="ECO:0000313" key="2">
    <source>
        <dbReference type="Proteomes" id="UP000001819"/>
    </source>
</evidence>
<gene>
    <name evidence="3" type="primary">LOC6898355</name>
</gene>
<organism evidence="2 3">
    <name type="scientific">Drosophila pseudoobscura pseudoobscura</name>
    <name type="common">Fruit fly</name>
    <dbReference type="NCBI Taxonomy" id="46245"/>
    <lineage>
        <taxon>Eukaryota</taxon>
        <taxon>Metazoa</taxon>
        <taxon>Ecdysozoa</taxon>
        <taxon>Arthropoda</taxon>
        <taxon>Hexapoda</taxon>
        <taxon>Insecta</taxon>
        <taxon>Pterygota</taxon>
        <taxon>Neoptera</taxon>
        <taxon>Endopterygota</taxon>
        <taxon>Diptera</taxon>
        <taxon>Brachycera</taxon>
        <taxon>Muscomorpha</taxon>
        <taxon>Ephydroidea</taxon>
        <taxon>Drosophilidae</taxon>
        <taxon>Drosophila</taxon>
        <taxon>Sophophora</taxon>
    </lineage>
</organism>
<reference evidence="3" key="2">
    <citation type="submission" date="2025-08" db="UniProtKB">
        <authorList>
            <consortium name="RefSeq"/>
        </authorList>
    </citation>
    <scope>IDENTIFICATION</scope>
    <source>
        <strain evidence="3">MV-25-SWS-2005</strain>
        <tissue evidence="3">Whole body</tissue>
    </source>
</reference>